<dbReference type="AlphaFoldDB" id="A0A1G2IAZ0"/>
<sequence>MDKIIVTITGFVAIAFTYWFFFMKKEKEVIATDSIDIIVDGGYSPSVISILKGKTTKINFIRRDINSCLEEVVLGDFKIRKYLPLNKKVTIEITPQKSGEFGYSCGMNMFHGKIIVKDAE</sequence>
<evidence type="ECO:0000313" key="3">
    <source>
        <dbReference type="EMBL" id="OGZ71500.1"/>
    </source>
</evidence>
<keyword evidence="1" id="KW-0812">Transmembrane</keyword>
<dbReference type="InterPro" id="IPR008972">
    <property type="entry name" value="Cupredoxin"/>
</dbReference>
<dbReference type="Gene3D" id="2.60.40.420">
    <property type="entry name" value="Cupredoxins - blue copper proteins"/>
    <property type="match status" value="1"/>
</dbReference>
<keyword evidence="1" id="KW-1133">Transmembrane helix</keyword>
<protein>
    <recommendedName>
        <fullName evidence="2">EfeO-type cupredoxin-like domain-containing protein</fullName>
    </recommendedName>
</protein>
<gene>
    <name evidence="3" type="ORF">A2904_01805</name>
</gene>
<evidence type="ECO:0000259" key="2">
    <source>
        <dbReference type="Pfam" id="PF13473"/>
    </source>
</evidence>
<keyword evidence="1" id="KW-0472">Membrane</keyword>
<feature type="transmembrane region" description="Helical" evidence="1">
    <location>
        <begin position="6"/>
        <end position="22"/>
    </location>
</feature>
<reference evidence="3 4" key="1">
    <citation type="journal article" date="2016" name="Nat. Commun.">
        <title>Thousands of microbial genomes shed light on interconnected biogeochemical processes in an aquifer system.</title>
        <authorList>
            <person name="Anantharaman K."/>
            <person name="Brown C.T."/>
            <person name="Hug L.A."/>
            <person name="Sharon I."/>
            <person name="Castelle C.J."/>
            <person name="Probst A.J."/>
            <person name="Thomas B.C."/>
            <person name="Singh A."/>
            <person name="Wilkins M.J."/>
            <person name="Karaoz U."/>
            <person name="Brodie E.L."/>
            <person name="Williams K.H."/>
            <person name="Hubbard S.S."/>
            <person name="Banfield J.F."/>
        </authorList>
    </citation>
    <scope>NUCLEOTIDE SEQUENCE [LARGE SCALE GENOMIC DNA]</scope>
</reference>
<dbReference type="Proteomes" id="UP000176308">
    <property type="component" value="Unassembled WGS sequence"/>
</dbReference>
<feature type="domain" description="EfeO-type cupredoxin-like" evidence="2">
    <location>
        <begin position="14"/>
        <end position="116"/>
    </location>
</feature>
<evidence type="ECO:0000256" key="1">
    <source>
        <dbReference type="SAM" id="Phobius"/>
    </source>
</evidence>
<dbReference type="EMBL" id="MHOX01000004">
    <property type="protein sequence ID" value="OGZ71500.1"/>
    <property type="molecule type" value="Genomic_DNA"/>
</dbReference>
<dbReference type="SUPFAM" id="SSF49503">
    <property type="entry name" value="Cupredoxins"/>
    <property type="match status" value="1"/>
</dbReference>
<evidence type="ECO:0000313" key="4">
    <source>
        <dbReference type="Proteomes" id="UP000176308"/>
    </source>
</evidence>
<dbReference type="InterPro" id="IPR028096">
    <property type="entry name" value="EfeO_Cupredoxin"/>
</dbReference>
<organism evidence="3 4">
    <name type="scientific">Candidatus Staskawiczbacteria bacterium RIFCSPLOWO2_01_FULL_33_9</name>
    <dbReference type="NCBI Taxonomy" id="1802211"/>
    <lineage>
        <taxon>Bacteria</taxon>
        <taxon>Candidatus Staskawicziibacteriota</taxon>
    </lineage>
</organism>
<dbReference type="Pfam" id="PF13473">
    <property type="entry name" value="Cupredoxin_1"/>
    <property type="match status" value="1"/>
</dbReference>
<proteinExistence type="predicted"/>
<accession>A0A1G2IAZ0</accession>
<comment type="caution">
    <text evidence="3">The sequence shown here is derived from an EMBL/GenBank/DDBJ whole genome shotgun (WGS) entry which is preliminary data.</text>
</comment>
<name>A0A1G2IAZ0_9BACT</name>